<dbReference type="EMBL" id="JAJKFW010000063">
    <property type="protein sequence ID" value="MCC9645095.1"/>
    <property type="molecule type" value="Genomic_DNA"/>
</dbReference>
<feature type="region of interest" description="Disordered" evidence="1">
    <location>
        <begin position="387"/>
        <end position="472"/>
    </location>
</feature>
<feature type="compositionally biased region" description="Polar residues" evidence="1">
    <location>
        <begin position="428"/>
        <end position="472"/>
    </location>
</feature>
<dbReference type="CDD" id="cd03801">
    <property type="entry name" value="GT4_PimA-like"/>
    <property type="match status" value="1"/>
</dbReference>
<sequence>MRILAVHSYYRQRGGEDVVFDAETELLQQHGHDVIRFTRQNDSLSGGSALSNAQATIWNRVVARDLVRAIQDHGSELVHFHNTFPAISASAIRAAHKSGAATVLTLHNSRLLCPRAVCFRDGQPCEQCVASRFNLPAIRHGCFHDSRMASAVVALNNWLHRNRKTYQRFLDLAIAPTHFVKQRYEASSYPMPPIEVKPHFVEAHLEPGQGDGGYALFVGRLSEEKGLNILLDAWQQLSQPLPLKLIGDGPMIGMMKSLPENIEYLGRLDQESVYRAMADAAVLILPSHCAESFGRVVVEAFASGTPVITANQGGQAELVHSLVGATFESGNAKSLADVVDRFVIEAEQSIAMREVARQEYEDKYSADSNYEWLIRLYHEALGRRARRRAAETPAMRNRAGGTLTKGDATLLPPEVTDDTLHRRRIDGSSDTKAPLSGTSSNRTQASSGPPTSPGKASSTVDAKTSLSTDPTS</sequence>
<evidence type="ECO:0000313" key="5">
    <source>
        <dbReference type="Proteomes" id="UP001430306"/>
    </source>
</evidence>
<organism evidence="4 5">
    <name type="scientific">Rhodopirellula halodulae</name>
    <dbReference type="NCBI Taxonomy" id="2894198"/>
    <lineage>
        <taxon>Bacteria</taxon>
        <taxon>Pseudomonadati</taxon>
        <taxon>Planctomycetota</taxon>
        <taxon>Planctomycetia</taxon>
        <taxon>Pirellulales</taxon>
        <taxon>Pirellulaceae</taxon>
        <taxon>Rhodopirellula</taxon>
    </lineage>
</organism>
<proteinExistence type="predicted"/>
<dbReference type="SUPFAM" id="SSF53756">
    <property type="entry name" value="UDP-Glycosyltransferase/glycogen phosphorylase"/>
    <property type="match status" value="1"/>
</dbReference>
<dbReference type="InterPro" id="IPR028098">
    <property type="entry name" value="Glyco_trans_4-like_N"/>
</dbReference>
<accession>A0ABS8NNI8</accession>
<dbReference type="InterPro" id="IPR001296">
    <property type="entry name" value="Glyco_trans_1"/>
</dbReference>
<protein>
    <submittedName>
        <fullName evidence="4">Glycosyltransferase family 4 protein</fullName>
    </submittedName>
</protein>
<dbReference type="Gene3D" id="3.40.50.2000">
    <property type="entry name" value="Glycogen Phosphorylase B"/>
    <property type="match status" value="2"/>
</dbReference>
<evidence type="ECO:0000259" key="3">
    <source>
        <dbReference type="Pfam" id="PF13439"/>
    </source>
</evidence>
<feature type="domain" description="Glycosyl transferase family 1" evidence="2">
    <location>
        <begin position="213"/>
        <end position="358"/>
    </location>
</feature>
<evidence type="ECO:0000259" key="2">
    <source>
        <dbReference type="Pfam" id="PF00534"/>
    </source>
</evidence>
<dbReference type="PANTHER" id="PTHR45947">
    <property type="entry name" value="SULFOQUINOVOSYL TRANSFERASE SQD2"/>
    <property type="match status" value="1"/>
</dbReference>
<dbReference type="InterPro" id="IPR050194">
    <property type="entry name" value="Glycosyltransferase_grp1"/>
</dbReference>
<dbReference type="Pfam" id="PF00534">
    <property type="entry name" value="Glycos_transf_1"/>
    <property type="match status" value="1"/>
</dbReference>
<dbReference type="RefSeq" id="WP_230276744.1">
    <property type="nucleotide sequence ID" value="NZ_JAJKFW010000063.1"/>
</dbReference>
<gene>
    <name evidence="4" type="ORF">LOC71_22685</name>
</gene>
<dbReference type="Proteomes" id="UP001430306">
    <property type="component" value="Unassembled WGS sequence"/>
</dbReference>
<reference evidence="4" key="1">
    <citation type="submission" date="2021-11" db="EMBL/GenBank/DDBJ databases">
        <title>Genome sequence.</title>
        <authorList>
            <person name="Sun Q."/>
        </authorList>
    </citation>
    <scope>NUCLEOTIDE SEQUENCE</scope>
    <source>
        <strain evidence="4">JC740</strain>
    </source>
</reference>
<evidence type="ECO:0000313" key="4">
    <source>
        <dbReference type="EMBL" id="MCC9645095.1"/>
    </source>
</evidence>
<comment type="caution">
    <text evidence="4">The sequence shown here is derived from an EMBL/GenBank/DDBJ whole genome shotgun (WGS) entry which is preliminary data.</text>
</comment>
<feature type="domain" description="Glycosyltransferase subfamily 4-like N-terminal" evidence="3">
    <location>
        <begin position="18"/>
        <end position="202"/>
    </location>
</feature>
<name>A0ABS8NNI8_9BACT</name>
<evidence type="ECO:0000256" key="1">
    <source>
        <dbReference type="SAM" id="MobiDB-lite"/>
    </source>
</evidence>
<keyword evidence="5" id="KW-1185">Reference proteome</keyword>
<dbReference type="Pfam" id="PF13439">
    <property type="entry name" value="Glyco_transf_4"/>
    <property type="match status" value="1"/>
</dbReference>
<dbReference type="PANTHER" id="PTHR45947:SF13">
    <property type="entry name" value="TRANSFERASE"/>
    <property type="match status" value="1"/>
</dbReference>